<dbReference type="InterPro" id="IPR036737">
    <property type="entry name" value="OmpA-like_sf"/>
</dbReference>
<dbReference type="AlphaFoldDB" id="A0A4R2LXI1"/>
<dbReference type="RefSeq" id="WP_131926146.1">
    <property type="nucleotide sequence ID" value="NZ_SLXB01000009.1"/>
</dbReference>
<dbReference type="Pfam" id="PF12099">
    <property type="entry name" value="DUF3575"/>
    <property type="match status" value="1"/>
</dbReference>
<evidence type="ECO:0000256" key="1">
    <source>
        <dbReference type="SAM" id="SignalP"/>
    </source>
</evidence>
<dbReference type="EMBL" id="SLXB01000009">
    <property type="protein sequence ID" value="TCO92575.1"/>
    <property type="molecule type" value="Genomic_DNA"/>
</dbReference>
<dbReference type="Proteomes" id="UP000295600">
    <property type="component" value="Unassembled WGS sequence"/>
</dbReference>
<name>A0A4R2LXI1_9BACE</name>
<dbReference type="SUPFAM" id="SSF103088">
    <property type="entry name" value="OmpA-like"/>
    <property type="match status" value="1"/>
</dbReference>
<keyword evidence="1" id="KW-0732">Signal</keyword>
<proteinExistence type="predicted"/>
<dbReference type="InterPro" id="IPR021958">
    <property type="entry name" value="DUF3575"/>
</dbReference>
<sequence length="437" mass="50336">MKRPFILLLLLLTLGHSHGQEPGTRRGTDSVRVYFRQGESTLDPLFRENGTRLRAFTERFRTLLQDPSRRILGLRVTAGASPEGSTVINRRLSEERAEAIRRLVYDYFPREVGWLATVPKGIDWEGLERLVDADHSIPYRYEVLEMLRHTPEWITQGGVVTDGRKHRLMLMNGGSVWRYLDRWFFPELRASTLHVWYESDRQPAAARDTLYISLPAREPERQRDTVYVPVPAGGNTAVNNSFYGTAPAAQDSPLPAPRKPFHMAVKTNLLYDAVVVPNLGLEFYLGRGWSIAGNWMYTWIKDDNRYRYHRVYGGDLEVRRWLSYGRKPLTGHHMGVYGLLLTYDLEWGGKGYLGDRWSYGGGISYGYSAPVGRRLNLDFTLGIGYLDGEYYEYVPQEGHYLWKATKKRRWFGPTKAEVSLVWLLGHDNVNKKKGGKR</sequence>
<evidence type="ECO:0000313" key="3">
    <source>
        <dbReference type="Proteomes" id="UP000295600"/>
    </source>
</evidence>
<comment type="caution">
    <text evidence="2">The sequence shown here is derived from an EMBL/GenBank/DDBJ whole genome shotgun (WGS) entry which is preliminary data.</text>
</comment>
<evidence type="ECO:0000313" key="2">
    <source>
        <dbReference type="EMBL" id="TCO92575.1"/>
    </source>
</evidence>
<feature type="chain" id="PRO_5020420874" evidence="1">
    <location>
        <begin position="20"/>
        <end position="437"/>
    </location>
</feature>
<accession>A0A4R2LXI1</accession>
<reference evidence="2 3" key="1">
    <citation type="submission" date="2019-03" db="EMBL/GenBank/DDBJ databases">
        <title>Genomic Encyclopedia of Type Strains, Phase IV (KMG-IV): sequencing the most valuable type-strain genomes for metagenomic binning, comparative biology and taxonomic classification.</title>
        <authorList>
            <person name="Goeker M."/>
        </authorList>
    </citation>
    <scope>NUCLEOTIDE SEQUENCE [LARGE SCALE GENOMIC DNA]</scope>
    <source>
        <strain evidence="2 3">DSM 23917</strain>
    </source>
</reference>
<protein>
    <submittedName>
        <fullName evidence="2">Uncharacterized protein DUF3575</fullName>
    </submittedName>
</protein>
<organism evidence="2 3">
    <name type="scientific">Prevotella heparinolytica</name>
    <dbReference type="NCBI Taxonomy" id="28113"/>
    <lineage>
        <taxon>Bacteria</taxon>
        <taxon>Pseudomonadati</taxon>
        <taxon>Bacteroidota</taxon>
        <taxon>Bacteroidia</taxon>
        <taxon>Bacteroidales</taxon>
        <taxon>Bacteroidaceae</taxon>
        <taxon>Bacteroides</taxon>
    </lineage>
</organism>
<feature type="signal peptide" evidence="1">
    <location>
        <begin position="1"/>
        <end position="19"/>
    </location>
</feature>
<gene>
    <name evidence="2" type="ORF">EV202_10927</name>
</gene>